<reference evidence="3" key="1">
    <citation type="journal article" date="2015" name="ISME J.">
        <title>Draft Genome Sequence of Streptomyces incarnatus NRRL8089, which Produces the Nucleoside Antibiotic Sinefungin.</title>
        <authorList>
            <person name="Oshima K."/>
            <person name="Hattori M."/>
            <person name="Shimizu H."/>
            <person name="Fukuda K."/>
            <person name="Nemoto M."/>
            <person name="Inagaki K."/>
            <person name="Tamura T."/>
        </authorList>
    </citation>
    <scope>NUCLEOTIDE SEQUENCE</scope>
    <source>
        <strain evidence="3">FACHB-1375</strain>
    </source>
</reference>
<dbReference type="SUPFAM" id="SSF55073">
    <property type="entry name" value="Nucleotide cyclase"/>
    <property type="match status" value="1"/>
</dbReference>
<evidence type="ECO:0000313" key="4">
    <source>
        <dbReference type="Proteomes" id="UP000641646"/>
    </source>
</evidence>
<dbReference type="InterPro" id="IPR000160">
    <property type="entry name" value="GGDEF_dom"/>
</dbReference>
<evidence type="ECO:0000313" key="3">
    <source>
        <dbReference type="EMBL" id="MBD2183526.1"/>
    </source>
</evidence>
<dbReference type="InterPro" id="IPR029787">
    <property type="entry name" value="Nucleotide_cyclase"/>
</dbReference>
<dbReference type="InterPro" id="IPR016132">
    <property type="entry name" value="Phyto_chromo_attachment"/>
</dbReference>
<feature type="domain" description="GGDEF" evidence="2">
    <location>
        <begin position="459"/>
        <end position="596"/>
    </location>
</feature>
<dbReference type="Proteomes" id="UP000641646">
    <property type="component" value="Unassembled WGS sequence"/>
</dbReference>
<dbReference type="Pfam" id="PF00990">
    <property type="entry name" value="GGDEF"/>
    <property type="match status" value="1"/>
</dbReference>
<dbReference type="RefSeq" id="WP_190468027.1">
    <property type="nucleotide sequence ID" value="NZ_JACJPW010000058.1"/>
</dbReference>
<dbReference type="GO" id="GO:1902201">
    <property type="term" value="P:negative regulation of bacterial-type flagellum-dependent cell motility"/>
    <property type="evidence" value="ECO:0007669"/>
    <property type="project" value="TreeGrafter"/>
</dbReference>
<dbReference type="SMART" id="SM00267">
    <property type="entry name" value="GGDEF"/>
    <property type="match status" value="1"/>
</dbReference>
<feature type="domain" description="Phytochrome chromophore attachment site" evidence="1">
    <location>
        <begin position="66"/>
        <end position="208"/>
    </location>
</feature>
<dbReference type="FunFam" id="3.30.70.270:FF:000001">
    <property type="entry name" value="Diguanylate cyclase domain protein"/>
    <property type="match status" value="1"/>
</dbReference>
<dbReference type="Pfam" id="PF01590">
    <property type="entry name" value="GAF"/>
    <property type="match status" value="2"/>
</dbReference>
<reference evidence="3" key="2">
    <citation type="submission" date="2020-08" db="EMBL/GenBank/DDBJ databases">
        <authorList>
            <person name="Chen M."/>
            <person name="Teng W."/>
            <person name="Zhao L."/>
            <person name="Hu C."/>
            <person name="Zhou Y."/>
            <person name="Han B."/>
            <person name="Song L."/>
            <person name="Shu W."/>
        </authorList>
    </citation>
    <scope>NUCLEOTIDE SEQUENCE</scope>
    <source>
        <strain evidence="3">FACHB-1375</strain>
    </source>
</reference>
<dbReference type="CDD" id="cd01949">
    <property type="entry name" value="GGDEF"/>
    <property type="match status" value="1"/>
</dbReference>
<dbReference type="PANTHER" id="PTHR45138">
    <property type="entry name" value="REGULATORY COMPONENTS OF SENSORY TRANSDUCTION SYSTEM"/>
    <property type="match status" value="1"/>
</dbReference>
<dbReference type="SUPFAM" id="SSF55781">
    <property type="entry name" value="GAF domain-like"/>
    <property type="match status" value="2"/>
</dbReference>
<dbReference type="InterPro" id="IPR003018">
    <property type="entry name" value="GAF"/>
</dbReference>
<proteinExistence type="predicted"/>
<dbReference type="GO" id="GO:0052621">
    <property type="term" value="F:diguanylate cyclase activity"/>
    <property type="evidence" value="ECO:0007669"/>
    <property type="project" value="TreeGrafter"/>
</dbReference>
<gene>
    <name evidence="3" type="ORF">H6G03_21110</name>
</gene>
<dbReference type="InterPro" id="IPR043128">
    <property type="entry name" value="Rev_trsase/Diguanyl_cyclase"/>
</dbReference>
<accession>A0A926VGM7</accession>
<dbReference type="Gene3D" id="3.30.450.40">
    <property type="match status" value="2"/>
</dbReference>
<feature type="domain" description="Phytochrome chromophore attachment site" evidence="1">
    <location>
        <begin position="251"/>
        <end position="390"/>
    </location>
</feature>
<protein>
    <submittedName>
        <fullName evidence="3">Diguanylate cyclase</fullName>
    </submittedName>
</protein>
<dbReference type="InterPro" id="IPR029016">
    <property type="entry name" value="GAF-like_dom_sf"/>
</dbReference>
<evidence type="ECO:0000259" key="2">
    <source>
        <dbReference type="PROSITE" id="PS50887"/>
    </source>
</evidence>
<dbReference type="SMART" id="SM00065">
    <property type="entry name" value="GAF"/>
    <property type="match status" value="2"/>
</dbReference>
<dbReference type="PANTHER" id="PTHR45138:SF9">
    <property type="entry name" value="DIGUANYLATE CYCLASE DGCM-RELATED"/>
    <property type="match status" value="1"/>
</dbReference>
<dbReference type="NCBIfam" id="TIGR00254">
    <property type="entry name" value="GGDEF"/>
    <property type="match status" value="1"/>
</dbReference>
<dbReference type="AlphaFoldDB" id="A0A926VGM7"/>
<dbReference type="PROSITE" id="PS50887">
    <property type="entry name" value="GGDEF"/>
    <property type="match status" value="1"/>
</dbReference>
<sequence>MSSKKSESIWRIFAKKTVDSACSILKLPTISQLEAQVARQEFELQKKEAQERALYRVISKIRASLDLETIFRTTTKETCKLLRVERIAVYRFYENWGGEFVSDFEFVEPEVDDIKIMEKNTVWNDSYLQENKGGRYRNNEILSVSDIYTAGLSPCHLEILEQFQIRAYATAPIFIGKQLWGVLSAYQHSKPYDWKKSDIQFLGKVASQLGFAVQQAQLLIQAEQKVTALNQAYQRQKILFDLVAQIRESLNMESLFKTTVREIRKVLEVDRVGIFKFDPESNFGNGKFIAENVLPMYDSAIAVNIQDHCFGDKYAILYQEGRVQVIPNIYQAELKECYFKLLDQFQIKAQITVPLLEGNHLWGLLCVYQCSSPRSWTAVEIQFVQQLAAQFSVALKHSELLEQSCSQAEKLIQINHALEQANSKLEELSNIDTLTKIANRRCFDNYFAKEWQIHQEEQKPLAIIIIDIDYFKLYNDSYGHQEGDDCLMLVAQNIAKVTQRSIDLVARYGGEEFIAILPNTNTEGALTVAESMRKTIASLAIPHANSEVSQYLTLSLGIASLIPTAETYPENLIANADKALYVAKNQGRDRAMVYTV</sequence>
<evidence type="ECO:0000259" key="1">
    <source>
        <dbReference type="PROSITE" id="PS50046"/>
    </source>
</evidence>
<comment type="caution">
    <text evidence="3">The sequence shown here is derived from an EMBL/GenBank/DDBJ whole genome shotgun (WGS) entry which is preliminary data.</text>
</comment>
<dbReference type="EMBL" id="JACJPW010000058">
    <property type="protein sequence ID" value="MBD2183526.1"/>
    <property type="molecule type" value="Genomic_DNA"/>
</dbReference>
<organism evidence="3 4">
    <name type="scientific">Aerosakkonema funiforme FACHB-1375</name>
    <dbReference type="NCBI Taxonomy" id="2949571"/>
    <lineage>
        <taxon>Bacteria</taxon>
        <taxon>Bacillati</taxon>
        <taxon>Cyanobacteriota</taxon>
        <taxon>Cyanophyceae</taxon>
        <taxon>Oscillatoriophycideae</taxon>
        <taxon>Aerosakkonematales</taxon>
        <taxon>Aerosakkonemataceae</taxon>
        <taxon>Aerosakkonema</taxon>
    </lineage>
</organism>
<keyword evidence="4" id="KW-1185">Reference proteome</keyword>
<name>A0A926VGM7_9CYAN</name>
<dbReference type="InterPro" id="IPR050469">
    <property type="entry name" value="Diguanylate_Cyclase"/>
</dbReference>
<dbReference type="Gene3D" id="3.30.70.270">
    <property type="match status" value="1"/>
</dbReference>
<dbReference type="GO" id="GO:0005886">
    <property type="term" value="C:plasma membrane"/>
    <property type="evidence" value="ECO:0007669"/>
    <property type="project" value="TreeGrafter"/>
</dbReference>
<dbReference type="PROSITE" id="PS50046">
    <property type="entry name" value="PHYTOCHROME_2"/>
    <property type="match status" value="2"/>
</dbReference>
<dbReference type="GO" id="GO:0043709">
    <property type="term" value="P:cell adhesion involved in single-species biofilm formation"/>
    <property type="evidence" value="ECO:0007669"/>
    <property type="project" value="TreeGrafter"/>
</dbReference>